<accession>A0A8D8URL1</accession>
<proteinExistence type="predicted"/>
<name>A0A8D8URL1_9HEMI</name>
<sequence>MHFTWRRFIKKIVHGLNLYSSAYGNVYNPTSPYFNQYPLSPLSPLSPGFSPYTPYMHNPEESSKEGQLIKILKNPKDWGCEETYSKYMHNPKESSKEGQLIKILKNSKN</sequence>
<dbReference type="EMBL" id="HBUF01346315">
    <property type="protein sequence ID" value="CAG6709695.1"/>
    <property type="molecule type" value="Transcribed_RNA"/>
</dbReference>
<dbReference type="AlphaFoldDB" id="A0A8D8URL1"/>
<evidence type="ECO:0000313" key="2">
    <source>
        <dbReference type="EMBL" id="CAG6709695.1"/>
    </source>
</evidence>
<organism evidence="2">
    <name type="scientific">Cacopsylla melanoneura</name>
    <dbReference type="NCBI Taxonomy" id="428564"/>
    <lineage>
        <taxon>Eukaryota</taxon>
        <taxon>Metazoa</taxon>
        <taxon>Ecdysozoa</taxon>
        <taxon>Arthropoda</taxon>
        <taxon>Hexapoda</taxon>
        <taxon>Insecta</taxon>
        <taxon>Pterygota</taxon>
        <taxon>Neoptera</taxon>
        <taxon>Paraneoptera</taxon>
        <taxon>Hemiptera</taxon>
        <taxon>Sternorrhyncha</taxon>
        <taxon>Psylloidea</taxon>
        <taxon>Psyllidae</taxon>
        <taxon>Psyllinae</taxon>
        <taxon>Cacopsylla</taxon>
    </lineage>
</organism>
<evidence type="ECO:0000256" key="1">
    <source>
        <dbReference type="SAM" id="MobiDB-lite"/>
    </source>
</evidence>
<reference evidence="2" key="1">
    <citation type="submission" date="2021-05" db="EMBL/GenBank/DDBJ databases">
        <authorList>
            <person name="Alioto T."/>
            <person name="Alioto T."/>
            <person name="Gomez Garrido J."/>
        </authorList>
    </citation>
    <scope>NUCLEOTIDE SEQUENCE</scope>
</reference>
<feature type="region of interest" description="Disordered" evidence="1">
    <location>
        <begin position="90"/>
        <end position="109"/>
    </location>
</feature>
<protein>
    <submittedName>
        <fullName evidence="2">Uncharacterized protein</fullName>
    </submittedName>
</protein>